<feature type="domain" description="Cyclic nucleotide-binding" evidence="11">
    <location>
        <begin position="459"/>
        <end position="575"/>
    </location>
</feature>
<evidence type="ECO:0000256" key="3">
    <source>
        <dbReference type="ARBA" id="ARBA00022679"/>
    </source>
</evidence>
<dbReference type="Gene3D" id="1.10.510.10">
    <property type="entry name" value="Transferase(Phosphotransferase) domain 1"/>
    <property type="match status" value="1"/>
</dbReference>
<dbReference type="GO" id="GO:0005524">
    <property type="term" value="F:ATP binding"/>
    <property type="evidence" value="ECO:0007669"/>
    <property type="project" value="UniProtKB-UniRule"/>
</dbReference>
<dbReference type="InterPro" id="IPR000719">
    <property type="entry name" value="Prot_kinase_dom"/>
</dbReference>
<keyword evidence="6 8" id="KW-0067">ATP-binding</keyword>
<dbReference type="InterPro" id="IPR011009">
    <property type="entry name" value="Kinase-like_dom_sf"/>
</dbReference>
<dbReference type="CDD" id="cd05123">
    <property type="entry name" value="STKc_AGC"/>
    <property type="match status" value="1"/>
</dbReference>
<evidence type="ECO:0000313" key="12">
    <source>
        <dbReference type="EMBL" id="CAJ1967797.1"/>
    </source>
</evidence>
<feature type="binding site" evidence="8">
    <location>
        <position position="852"/>
    </location>
    <ligand>
        <name>ATP</name>
        <dbReference type="ChEBI" id="CHEBI:30616"/>
    </ligand>
</feature>
<evidence type="ECO:0000256" key="8">
    <source>
        <dbReference type="PROSITE-ProRule" id="PRU10141"/>
    </source>
</evidence>
<reference evidence="12" key="1">
    <citation type="submission" date="2023-08" db="EMBL/GenBank/DDBJ databases">
        <authorList>
            <person name="Audoor S."/>
            <person name="Bilcke G."/>
        </authorList>
    </citation>
    <scope>NUCLEOTIDE SEQUENCE</scope>
</reference>
<keyword evidence="7" id="KW-0142">cGMP-binding</keyword>
<dbReference type="InterPro" id="IPR018490">
    <property type="entry name" value="cNMP-bd_dom_sf"/>
</dbReference>
<dbReference type="InterPro" id="IPR000595">
    <property type="entry name" value="cNMP-bd_dom"/>
</dbReference>
<feature type="region of interest" description="Disordered" evidence="9">
    <location>
        <begin position="66"/>
        <end position="113"/>
    </location>
</feature>
<feature type="domain" description="Cyclic nucleotide-binding" evidence="11">
    <location>
        <begin position="578"/>
        <end position="685"/>
    </location>
</feature>
<comment type="caution">
    <text evidence="12">The sequence shown here is derived from an EMBL/GenBank/DDBJ whole genome shotgun (WGS) entry which is preliminary data.</text>
</comment>
<dbReference type="InterPro" id="IPR014710">
    <property type="entry name" value="RmlC-like_jellyroll"/>
</dbReference>
<feature type="compositionally biased region" description="Basic residues" evidence="9">
    <location>
        <begin position="261"/>
        <end position="280"/>
    </location>
</feature>
<evidence type="ECO:0000256" key="9">
    <source>
        <dbReference type="SAM" id="MobiDB-lite"/>
    </source>
</evidence>
<dbReference type="CDD" id="cd00038">
    <property type="entry name" value="CAP_ED"/>
    <property type="match status" value="3"/>
</dbReference>
<feature type="compositionally biased region" description="Polar residues" evidence="9">
    <location>
        <begin position="147"/>
        <end position="165"/>
    </location>
</feature>
<evidence type="ECO:0000256" key="4">
    <source>
        <dbReference type="ARBA" id="ARBA00022741"/>
    </source>
</evidence>
<dbReference type="EMBL" id="CAKOGP040002347">
    <property type="protein sequence ID" value="CAJ1967797.1"/>
    <property type="molecule type" value="Genomic_DNA"/>
</dbReference>
<proteinExistence type="predicted"/>
<keyword evidence="13" id="KW-1185">Reference proteome</keyword>
<dbReference type="GO" id="GO:0005952">
    <property type="term" value="C:cAMP-dependent protein kinase complex"/>
    <property type="evidence" value="ECO:0007669"/>
    <property type="project" value="TreeGrafter"/>
</dbReference>
<feature type="region of interest" description="Disordered" evidence="9">
    <location>
        <begin position="136"/>
        <end position="297"/>
    </location>
</feature>
<name>A0AAD2GBL0_9STRA</name>
<evidence type="ECO:0000259" key="10">
    <source>
        <dbReference type="PROSITE" id="PS50011"/>
    </source>
</evidence>
<evidence type="ECO:0000256" key="6">
    <source>
        <dbReference type="ARBA" id="ARBA00022840"/>
    </source>
</evidence>
<feature type="region of interest" description="Disordered" evidence="9">
    <location>
        <begin position="385"/>
        <end position="417"/>
    </location>
</feature>
<dbReference type="Gene3D" id="2.60.120.10">
    <property type="entry name" value="Jelly Rolls"/>
    <property type="match status" value="3"/>
</dbReference>
<feature type="compositionally biased region" description="Basic residues" evidence="9">
    <location>
        <begin position="230"/>
        <end position="240"/>
    </location>
</feature>
<feature type="compositionally biased region" description="Basic and acidic residues" evidence="9">
    <location>
        <begin position="203"/>
        <end position="212"/>
    </location>
</feature>
<accession>A0AAD2GBL0</accession>
<evidence type="ECO:0000256" key="1">
    <source>
        <dbReference type="ARBA" id="ARBA00022527"/>
    </source>
</evidence>
<dbReference type="Proteomes" id="UP001295423">
    <property type="component" value="Unassembled WGS sequence"/>
</dbReference>
<protein>
    <recommendedName>
        <fullName evidence="14">cGMP-dependent protein kinase</fullName>
    </recommendedName>
</protein>
<dbReference type="SMART" id="SM00220">
    <property type="entry name" value="S_TKc"/>
    <property type="match status" value="1"/>
</dbReference>
<keyword evidence="3" id="KW-0808">Transferase</keyword>
<feature type="compositionally biased region" description="Acidic residues" evidence="9">
    <location>
        <begin position="84"/>
        <end position="93"/>
    </location>
</feature>
<organism evidence="12 13">
    <name type="scientific">Cylindrotheca closterium</name>
    <dbReference type="NCBI Taxonomy" id="2856"/>
    <lineage>
        <taxon>Eukaryota</taxon>
        <taxon>Sar</taxon>
        <taxon>Stramenopiles</taxon>
        <taxon>Ochrophyta</taxon>
        <taxon>Bacillariophyta</taxon>
        <taxon>Bacillariophyceae</taxon>
        <taxon>Bacillariophycidae</taxon>
        <taxon>Bacillariales</taxon>
        <taxon>Bacillariaceae</taxon>
        <taxon>Cylindrotheca</taxon>
    </lineage>
</organism>
<dbReference type="InterPro" id="IPR008271">
    <property type="entry name" value="Ser/Thr_kinase_AS"/>
</dbReference>
<evidence type="ECO:0008006" key="14">
    <source>
        <dbReference type="Google" id="ProtNLM"/>
    </source>
</evidence>
<evidence type="ECO:0000259" key="11">
    <source>
        <dbReference type="PROSITE" id="PS50042"/>
    </source>
</evidence>
<feature type="compositionally biased region" description="Basic and acidic residues" evidence="9">
    <location>
        <begin position="251"/>
        <end position="260"/>
    </location>
</feature>
<dbReference type="PROSITE" id="PS00108">
    <property type="entry name" value="PROTEIN_KINASE_ST"/>
    <property type="match status" value="1"/>
</dbReference>
<keyword evidence="1" id="KW-0723">Serine/threonine-protein kinase</keyword>
<dbReference type="GO" id="GO:0004691">
    <property type="term" value="F:cAMP-dependent protein kinase activity"/>
    <property type="evidence" value="ECO:0007669"/>
    <property type="project" value="TreeGrafter"/>
</dbReference>
<dbReference type="PANTHER" id="PTHR24353">
    <property type="entry name" value="CYCLIC NUCLEOTIDE-DEPENDENT PROTEIN KINASE"/>
    <property type="match status" value="1"/>
</dbReference>
<dbReference type="SUPFAM" id="SSF56112">
    <property type="entry name" value="Protein kinase-like (PK-like)"/>
    <property type="match status" value="1"/>
</dbReference>
<dbReference type="GO" id="GO:0030553">
    <property type="term" value="F:cGMP binding"/>
    <property type="evidence" value="ECO:0007669"/>
    <property type="project" value="UniProtKB-KW"/>
</dbReference>
<dbReference type="InterPro" id="IPR045270">
    <property type="entry name" value="STKc_AGC"/>
</dbReference>
<dbReference type="Pfam" id="PF00069">
    <property type="entry name" value="Pkinase"/>
    <property type="match status" value="1"/>
</dbReference>
<dbReference type="PROSITE" id="PS50011">
    <property type="entry name" value="PROTEIN_KINASE_DOM"/>
    <property type="match status" value="1"/>
</dbReference>
<dbReference type="PANTHER" id="PTHR24353:SF143">
    <property type="entry name" value="PROTEIN KINASE DOMAIN-CONTAINING PROTEIN"/>
    <property type="match status" value="1"/>
</dbReference>
<sequence>MRDKDEDRDVNEFIGTKMKGKTVVAVHEEKSEEGKYILVRRQFHLDEGGYFWKEFYRSKKREDKLMNPEKYAKRKSKRNSKEADSDDDSSDDEDRPKAKADTDILDDFDPEASVDMDDLLADMDDFVPVGEEVRISMVGGGGKGDVTKNSVYQSQDVPKSASGDSGTPEASDDEGSKKKKKGSSSPRPKVKRTKSKKGGKKEKKGELDSFFKKEKKKAKGASDDDDNKSRKSTKSKKSTKSAKSAKSSKSKKLDDDERSTKSKKKKPADKDKVKKKKKKKSGEEGIPEESGETNFIDDAQNEMLDFLDALDADILSDADEMDDEFLEDDYLPPLGDDDPMDLLKQGREREDHLEAQKPIFMKIMGVWETRKEKVAYSAPLQTMGGKKAAASDNPFESRMERMKDKKDADNPAPKESAPEKFMNMQAESIDFTKEYKRPVYQKSTEEEALIEDTVVDNAAFQGLDKDQIKPLVDAFEPKMFKSGATIAKAGAPERFYSIVHSGEVDFYSDGIKVGTASAGQTFGDMALQGASAQAVSAVARGEGTVLLQIENNAFRHIVRDEMIKSEKDKVKLLKSVDMFKDLDEADLAQLSEAMVPRKFRKGENITRKFKEMPFCIIQQGSVVASESEVGAGEYIGESALQAGDEKAAKVSALAKTAGMAFTIDPVSFRKVFGDYDRLKRKNEEQKALLTVRSIRDAGLLSTQLQDLVAQLEEVRFEASEVICEKGEETKPLMYLVRSGKVKLTNAKGEEQTILPGGFFGTEHMELVSTGKLPDFVVADFSATAAYASSCGILSLGDLAAVMGAIRAAPPQKCNIGLKDLNYYRLLGEGQYGKVWLVTDKNVTKDPEPLALKIQQLKTAKNYDRTEAIRKETKLMRALQHPFIVRLLNVYKSETEMSMLMSIAPGGELFDVIHRQTDDGFWISGMNEPCAKFYTSIIADTLAFMHKQKYLYRDLKPENILIDSDGYPVLTDFGFAKKLDADKTYTFCGTPNFVAPEVILQRGHDGAADNWSLGVLIFEMVDGDNPFWEEGMDNGTLYDVICHSPHFPLPEHVSVEAEHLISRLLEKNPSKRIGTFREKDILEHEWFDQVDMDDVRAKKIKAPKVPDPIGLGEPVEDHD</sequence>
<keyword evidence="4 8" id="KW-0547">Nucleotide-binding</keyword>
<feature type="compositionally biased region" description="Basic and acidic residues" evidence="9">
    <location>
        <begin position="395"/>
        <end position="409"/>
    </location>
</feature>
<evidence type="ECO:0000313" key="13">
    <source>
        <dbReference type="Proteomes" id="UP001295423"/>
    </source>
</evidence>
<keyword evidence="2" id="KW-0140">cGMP</keyword>
<dbReference type="SMART" id="SM00100">
    <property type="entry name" value="cNMP"/>
    <property type="match status" value="3"/>
</dbReference>
<evidence type="ECO:0000256" key="5">
    <source>
        <dbReference type="ARBA" id="ARBA00022777"/>
    </source>
</evidence>
<dbReference type="InterPro" id="IPR017441">
    <property type="entry name" value="Protein_kinase_ATP_BS"/>
</dbReference>
<evidence type="ECO:0000256" key="7">
    <source>
        <dbReference type="ARBA" id="ARBA00022992"/>
    </source>
</evidence>
<gene>
    <name evidence="12" type="ORF">CYCCA115_LOCUS22940</name>
</gene>
<feature type="compositionally biased region" description="Basic residues" evidence="9">
    <location>
        <begin position="177"/>
        <end position="202"/>
    </location>
</feature>
<evidence type="ECO:0000256" key="2">
    <source>
        <dbReference type="ARBA" id="ARBA00022535"/>
    </source>
</evidence>
<dbReference type="PROSITE" id="PS50042">
    <property type="entry name" value="CNMP_BINDING_3"/>
    <property type="match status" value="2"/>
</dbReference>
<feature type="domain" description="Protein kinase" evidence="10">
    <location>
        <begin position="820"/>
        <end position="1086"/>
    </location>
</feature>
<dbReference type="Gene3D" id="3.30.200.20">
    <property type="entry name" value="Phosphorylase Kinase, domain 1"/>
    <property type="match status" value="1"/>
</dbReference>
<feature type="compositionally biased region" description="Acidic residues" evidence="9">
    <location>
        <begin position="103"/>
        <end position="113"/>
    </location>
</feature>
<dbReference type="Pfam" id="PF00027">
    <property type="entry name" value="cNMP_binding"/>
    <property type="match status" value="2"/>
</dbReference>
<dbReference type="PROSITE" id="PS00107">
    <property type="entry name" value="PROTEIN_KINASE_ATP"/>
    <property type="match status" value="1"/>
</dbReference>
<keyword evidence="5" id="KW-0418">Kinase</keyword>
<dbReference type="SUPFAM" id="SSF51206">
    <property type="entry name" value="cAMP-binding domain-like"/>
    <property type="match status" value="3"/>
</dbReference>
<dbReference type="AlphaFoldDB" id="A0AAD2GBL0"/>